<dbReference type="Proteomes" id="UP000270411">
    <property type="component" value="Chromosome 2"/>
</dbReference>
<evidence type="ECO:0000259" key="10">
    <source>
        <dbReference type="PROSITE" id="PS50883"/>
    </source>
</evidence>
<organism evidence="11 12">
    <name type="scientific">Cupriavidus pauculus</name>
    <dbReference type="NCBI Taxonomy" id="82633"/>
    <lineage>
        <taxon>Bacteria</taxon>
        <taxon>Pseudomonadati</taxon>
        <taxon>Pseudomonadota</taxon>
        <taxon>Betaproteobacteria</taxon>
        <taxon>Burkholderiales</taxon>
        <taxon>Burkholderiaceae</taxon>
        <taxon>Cupriavidus</taxon>
    </lineage>
</organism>
<dbReference type="InterPro" id="IPR035919">
    <property type="entry name" value="EAL_sf"/>
</dbReference>
<protein>
    <recommendedName>
        <fullName evidence="2">cyclic-guanylate-specific phosphodiesterase</fullName>
        <ecNumber evidence="2">3.1.4.52</ecNumber>
    </recommendedName>
</protein>
<sequence length="525" mass="57975">MTRRLWLFMFCVVALGVCGPVALTTWLSREFAEQLFRQRVDRFTERALQRVEVVARDAILAARQADRFAGAPCSPAHLEAMREADLQHRYARQITYLDDEQLLCASSSFPGALRSIEGQRRPWVALPQLAAAYRVDAAGQPPRMVQFRVGRHVAVVDAQFFIDIVPLDTQIRLGLIDAHTGHVLASWNGTDPGTLAHAWASQLDGQVRQGHYLDVKASRGLPFAVVAYEPVNEVAGTWRRLLYVGLPLGLAVSAIATWLMLRWGRGLRSPRYVLQDAIRRKEFFAVYQPVMALEDGRCVGAEALVRWRLPDGSIVLPDRFIPMAEEVGAIHAITRCMIDAVVADLGEQMAANPALHVSINLSPDDFRAPDTLPAIDAALRRAGIRPAQLWIEVTERGFANDAACRETIAAFRRAGHPIYIDDFGTGYSSLAYLEDLDVDGLKIDKAFVGAITTDGPSRSVGPHIIGMARALDIRMVAEGIETDAQRLALRQRGVQYGQGWLFGKAMPVADFLAFWQAHARAAVPA</sequence>
<dbReference type="InterPro" id="IPR001633">
    <property type="entry name" value="EAL_dom"/>
</dbReference>
<evidence type="ECO:0000256" key="4">
    <source>
        <dbReference type="ARBA" id="ARBA00022636"/>
    </source>
</evidence>
<reference evidence="12" key="1">
    <citation type="submission" date="2018-11" db="EMBL/GenBank/DDBJ databases">
        <title>FDA dAtabase for Regulatory Grade micrObial Sequences (FDA-ARGOS): Supporting development and validation of Infectious Disease Dx tests.</title>
        <authorList>
            <person name="Goldberg B."/>
            <person name="Campos J."/>
            <person name="Tallon L."/>
            <person name="Sadzewicz L."/>
            <person name="Zhao X."/>
            <person name="Vavikolanu K."/>
            <person name="Mehta A."/>
            <person name="Aluvathingal J."/>
            <person name="Nadendla S."/>
            <person name="Geyer C."/>
            <person name="Nandy P."/>
            <person name="Yan Y."/>
            <person name="Sichtig H."/>
        </authorList>
    </citation>
    <scope>NUCLEOTIDE SEQUENCE [LARGE SCALE GENOMIC DNA]</scope>
    <source>
        <strain evidence="12">FDAARGOS_614</strain>
    </source>
</reference>
<evidence type="ECO:0000256" key="2">
    <source>
        <dbReference type="ARBA" id="ARBA00012282"/>
    </source>
</evidence>
<evidence type="ECO:0000256" key="6">
    <source>
        <dbReference type="ARBA" id="ARBA00022801"/>
    </source>
</evidence>
<dbReference type="InterPro" id="IPR024744">
    <property type="entry name" value="CSS-motif_dom"/>
</dbReference>
<comment type="subcellular location">
    <subcellularLocation>
        <location evidence="1">Cell membrane</location>
        <topology evidence="1">Multi-pass membrane protein</topology>
    </subcellularLocation>
</comment>
<dbReference type="Pfam" id="PF00563">
    <property type="entry name" value="EAL"/>
    <property type="match status" value="1"/>
</dbReference>
<dbReference type="SMART" id="SM00052">
    <property type="entry name" value="EAL"/>
    <property type="match status" value="1"/>
</dbReference>
<dbReference type="PROSITE" id="PS50883">
    <property type="entry name" value="EAL"/>
    <property type="match status" value="1"/>
</dbReference>
<keyword evidence="7" id="KW-1133">Transmembrane helix</keyword>
<name>A0A3G8H5R0_9BURK</name>
<evidence type="ECO:0000256" key="8">
    <source>
        <dbReference type="ARBA" id="ARBA00023136"/>
    </source>
</evidence>
<dbReference type="AlphaFoldDB" id="A0A3G8H5R0"/>
<dbReference type="GO" id="GO:0005886">
    <property type="term" value="C:plasma membrane"/>
    <property type="evidence" value="ECO:0007669"/>
    <property type="project" value="UniProtKB-SubCell"/>
</dbReference>
<dbReference type="EC" id="3.1.4.52" evidence="2"/>
<evidence type="ECO:0000256" key="1">
    <source>
        <dbReference type="ARBA" id="ARBA00004651"/>
    </source>
</evidence>
<accession>A0A3G8H5R0</accession>
<dbReference type="OrthoDB" id="9813903at2"/>
<dbReference type="CDD" id="cd01948">
    <property type="entry name" value="EAL"/>
    <property type="match status" value="1"/>
</dbReference>
<dbReference type="PANTHER" id="PTHR33121:SF79">
    <property type="entry name" value="CYCLIC DI-GMP PHOSPHODIESTERASE PDED-RELATED"/>
    <property type="match status" value="1"/>
</dbReference>
<evidence type="ECO:0000256" key="7">
    <source>
        <dbReference type="ARBA" id="ARBA00022989"/>
    </source>
</evidence>
<dbReference type="SUPFAM" id="SSF141868">
    <property type="entry name" value="EAL domain-like"/>
    <property type="match status" value="1"/>
</dbReference>
<dbReference type="KEGG" id="cpau:EHF44_20670"/>
<gene>
    <name evidence="11" type="ORF">EHF44_20670</name>
</gene>
<evidence type="ECO:0000256" key="9">
    <source>
        <dbReference type="ARBA" id="ARBA00034290"/>
    </source>
</evidence>
<dbReference type="Gene3D" id="3.20.20.450">
    <property type="entry name" value="EAL domain"/>
    <property type="match status" value="1"/>
</dbReference>
<dbReference type="Pfam" id="PF12792">
    <property type="entry name" value="CSS-motif"/>
    <property type="match status" value="1"/>
</dbReference>
<keyword evidence="5" id="KW-0812">Transmembrane</keyword>
<feature type="domain" description="EAL" evidence="10">
    <location>
        <begin position="267"/>
        <end position="519"/>
    </location>
</feature>
<keyword evidence="8" id="KW-0472">Membrane</keyword>
<dbReference type="InterPro" id="IPR050706">
    <property type="entry name" value="Cyclic-di-GMP_PDE-like"/>
</dbReference>
<dbReference type="RefSeq" id="WP_124685589.1">
    <property type="nucleotide sequence ID" value="NZ_CP033970.1"/>
</dbReference>
<evidence type="ECO:0000256" key="3">
    <source>
        <dbReference type="ARBA" id="ARBA00022475"/>
    </source>
</evidence>
<keyword evidence="6" id="KW-0378">Hydrolase</keyword>
<dbReference type="EMBL" id="CP033970">
    <property type="protein sequence ID" value="AZG15857.1"/>
    <property type="molecule type" value="Genomic_DNA"/>
</dbReference>
<keyword evidence="4" id="KW-0973">c-di-GMP</keyword>
<proteinExistence type="predicted"/>
<evidence type="ECO:0000313" key="12">
    <source>
        <dbReference type="Proteomes" id="UP000270411"/>
    </source>
</evidence>
<dbReference type="GO" id="GO:0071111">
    <property type="term" value="F:cyclic-guanylate-specific phosphodiesterase activity"/>
    <property type="evidence" value="ECO:0007669"/>
    <property type="project" value="UniProtKB-EC"/>
</dbReference>
<evidence type="ECO:0000256" key="5">
    <source>
        <dbReference type="ARBA" id="ARBA00022692"/>
    </source>
</evidence>
<comment type="catalytic activity">
    <reaction evidence="9">
        <text>3',3'-c-di-GMP + H2O = 5'-phosphoguanylyl(3'-&gt;5')guanosine + H(+)</text>
        <dbReference type="Rhea" id="RHEA:24902"/>
        <dbReference type="ChEBI" id="CHEBI:15377"/>
        <dbReference type="ChEBI" id="CHEBI:15378"/>
        <dbReference type="ChEBI" id="CHEBI:58754"/>
        <dbReference type="ChEBI" id="CHEBI:58805"/>
        <dbReference type="EC" id="3.1.4.52"/>
    </reaction>
</comment>
<keyword evidence="3" id="KW-1003">Cell membrane</keyword>
<evidence type="ECO:0000313" key="11">
    <source>
        <dbReference type="EMBL" id="AZG15857.1"/>
    </source>
</evidence>
<dbReference type="PANTHER" id="PTHR33121">
    <property type="entry name" value="CYCLIC DI-GMP PHOSPHODIESTERASE PDEF"/>
    <property type="match status" value="1"/>
</dbReference>